<reference evidence="2" key="2">
    <citation type="submission" date="2023-02" db="EMBL/GenBank/DDBJ databases">
        <authorList>
            <person name="Rayyan A."/>
            <person name="Meyer T."/>
            <person name="Kyndt J.A."/>
        </authorList>
    </citation>
    <scope>NUCLEOTIDE SEQUENCE</scope>
    <source>
        <strain evidence="2">DSM 9987</strain>
    </source>
</reference>
<gene>
    <name evidence="2" type="ORF">PQJ73_30170</name>
</gene>
<evidence type="ECO:0000256" key="1">
    <source>
        <dbReference type="SAM" id="MobiDB-lite"/>
    </source>
</evidence>
<evidence type="ECO:0000313" key="3">
    <source>
        <dbReference type="Proteomes" id="UP001165652"/>
    </source>
</evidence>
<name>A0ABT5JL59_RHOTP</name>
<organism evidence="2 3">
    <name type="scientific">Rhodoplanes tepidamans</name>
    <name type="common">Rhodoplanes cryptolactis</name>
    <dbReference type="NCBI Taxonomy" id="200616"/>
    <lineage>
        <taxon>Bacteria</taxon>
        <taxon>Pseudomonadati</taxon>
        <taxon>Pseudomonadota</taxon>
        <taxon>Alphaproteobacteria</taxon>
        <taxon>Hyphomicrobiales</taxon>
        <taxon>Nitrobacteraceae</taxon>
        <taxon>Rhodoplanes</taxon>
    </lineage>
</organism>
<dbReference type="RefSeq" id="WP_272780786.1">
    <property type="nucleotide sequence ID" value="NZ_JAQQLI010000105.1"/>
</dbReference>
<dbReference type="SUPFAM" id="SSF74653">
    <property type="entry name" value="TolA/TonB C-terminal domain"/>
    <property type="match status" value="1"/>
</dbReference>
<reference evidence="2" key="1">
    <citation type="journal article" date="2023" name="Microbiol Resour">
        <title>Genome Sequences of Rhodoplanes serenus and Two Thermotolerant Strains, Rhodoplanes tepidamans and 'Rhodoplanes cryptolactis,' Further Refine the Genus.</title>
        <authorList>
            <person name="Rayyan A.A."/>
            <person name="Kyndt J.A."/>
        </authorList>
    </citation>
    <scope>NUCLEOTIDE SEQUENCE</scope>
    <source>
        <strain evidence="2">DSM 9987</strain>
    </source>
</reference>
<dbReference type="EMBL" id="JAQQLI010000105">
    <property type="protein sequence ID" value="MDC7789966.1"/>
    <property type="molecule type" value="Genomic_DNA"/>
</dbReference>
<protein>
    <submittedName>
        <fullName evidence="2">Protein TolA</fullName>
    </submittedName>
</protein>
<comment type="caution">
    <text evidence="2">The sequence shown here is derived from an EMBL/GenBank/DDBJ whole genome shotgun (WGS) entry which is preliminary data.</text>
</comment>
<feature type="compositionally biased region" description="Basic and acidic residues" evidence="1">
    <location>
        <begin position="57"/>
        <end position="85"/>
    </location>
</feature>
<proteinExistence type="predicted"/>
<keyword evidence="3" id="KW-1185">Reference proteome</keyword>
<feature type="compositionally biased region" description="Basic and acidic residues" evidence="1">
    <location>
        <begin position="113"/>
        <end position="137"/>
    </location>
</feature>
<dbReference type="Proteomes" id="UP001165652">
    <property type="component" value="Unassembled WGS sequence"/>
</dbReference>
<evidence type="ECO:0000313" key="2">
    <source>
        <dbReference type="EMBL" id="MDC7789966.1"/>
    </source>
</evidence>
<feature type="compositionally biased region" description="Basic and acidic residues" evidence="1">
    <location>
        <begin position="149"/>
        <end position="189"/>
    </location>
</feature>
<dbReference type="Gene3D" id="3.30.1150.10">
    <property type="match status" value="1"/>
</dbReference>
<accession>A0ABT5JL59</accession>
<feature type="region of interest" description="Disordered" evidence="1">
    <location>
        <begin position="55"/>
        <end position="221"/>
    </location>
</feature>
<sequence>MRKALTISAIGHAVLILWGMIAFVVRPLEANTSESLPVDIISDSEFSQITAGVKTAKKAETPKPLVEKLGEQKPVEELTKIEKKPAIQTASAEPMPIPPEPKKPDPKPQQAKAEPEKKPEPEKKAEPEKVKPAEAKPAEAPPPDPIAEAMKKAEEQRKKDEQKRKAEEQKKKLEEQKRRAEEQKRKQEQQRNAFDPSKIAALLDKQSPRREAATGDTLNQTASLGLPTGRAATLTQSEIDALRAQIQACWNPPAGAVDARELIVRVRLQLRQDGSLQADPTLMNRGGHPAFQIAAEAAMRAIRRCQPYRLPIAKYDVWKDVEVTFDPRDMFRG</sequence>